<feature type="compositionally biased region" description="Basic and acidic residues" evidence="6">
    <location>
        <begin position="146"/>
        <end position="165"/>
    </location>
</feature>
<evidence type="ECO:0000256" key="5">
    <source>
        <dbReference type="ARBA" id="ARBA00023136"/>
    </source>
</evidence>
<dbReference type="RefSeq" id="WP_071905748.1">
    <property type="nucleotide sequence ID" value="NZ_LT607756.1"/>
</dbReference>
<comment type="subcellular location">
    <subcellularLocation>
        <location evidence="1">Cell membrane</location>
        <topology evidence="1">Multi-pass membrane protein</topology>
    </subcellularLocation>
</comment>
<feature type="transmembrane region" description="Helical" evidence="7">
    <location>
        <begin position="239"/>
        <end position="264"/>
    </location>
</feature>
<dbReference type="EMBL" id="LT607756">
    <property type="protein sequence ID" value="SCG84665.1"/>
    <property type="molecule type" value="Genomic_DNA"/>
</dbReference>
<feature type="transmembrane region" description="Helical" evidence="7">
    <location>
        <begin position="7"/>
        <end position="31"/>
    </location>
</feature>
<keyword evidence="2" id="KW-1003">Cell membrane</keyword>
<feature type="compositionally biased region" description="Basic and acidic residues" evidence="6">
    <location>
        <begin position="181"/>
        <end position="192"/>
    </location>
</feature>
<protein>
    <submittedName>
        <fullName evidence="9">Abortive infection protein</fullName>
    </submittedName>
</protein>
<evidence type="ECO:0000259" key="8">
    <source>
        <dbReference type="Pfam" id="PF06271"/>
    </source>
</evidence>
<evidence type="ECO:0000256" key="6">
    <source>
        <dbReference type="SAM" id="MobiDB-lite"/>
    </source>
</evidence>
<proteinExistence type="predicted"/>
<dbReference type="GeneID" id="41191656"/>
<evidence type="ECO:0000313" key="10">
    <source>
        <dbReference type="Proteomes" id="UP000094707"/>
    </source>
</evidence>
<dbReference type="AlphaFoldDB" id="A0A1D3KZC1"/>
<sequence>MISRKTVGVFAGILTFIGVMVLFAIGIQTLWPNYEPSDHPFDRLIVLTVSTVLASFVYNLIKGEEPEEPKEVKTYSNKEISRRLAESRGEVSSVSVPDQEPVQEAGGLERENAETTTSGLFNEKNFKYVENSGKEIVNEIEVPPALHDENTPEKHFKEETRKPLDMEVPSKPVNSYSHVKSHSEPSNDHEPLHTSYNRLQTSSKPVYCPACHKANIEGALYCAECGTELVEYATLLNRFLAFLVDFIVLGVFSFGLLIITIMVIPNSDTTNSDLSTMVWLVLSLFASFIYFVLFQIEGQTIGKMAIGIEVVTDSPHEKIGLLKSFLRTILLVVDLMPYLLPGLGALIVMAISDKNQRIGDMAAKTVVIKK</sequence>
<organism evidence="9 10">
    <name type="scientific">Methanobacterium congolense</name>
    <dbReference type="NCBI Taxonomy" id="118062"/>
    <lineage>
        <taxon>Archaea</taxon>
        <taxon>Methanobacteriati</taxon>
        <taxon>Methanobacteriota</taxon>
        <taxon>Methanomada group</taxon>
        <taxon>Methanobacteria</taxon>
        <taxon>Methanobacteriales</taxon>
        <taxon>Methanobacteriaceae</taxon>
        <taxon>Methanobacterium</taxon>
    </lineage>
</organism>
<feature type="transmembrane region" description="Helical" evidence="7">
    <location>
        <begin position="43"/>
        <end position="61"/>
    </location>
</feature>
<gene>
    <name evidence="9" type="ORF">MCBB_0077</name>
</gene>
<evidence type="ECO:0000256" key="2">
    <source>
        <dbReference type="ARBA" id="ARBA00022475"/>
    </source>
</evidence>
<dbReference type="STRING" id="118062.MCBB_0077"/>
<name>A0A1D3KZC1_9EURY</name>
<dbReference type="Proteomes" id="UP000094707">
    <property type="component" value="Chromosome I"/>
</dbReference>
<feature type="region of interest" description="Disordered" evidence="6">
    <location>
        <begin position="146"/>
        <end position="194"/>
    </location>
</feature>
<dbReference type="PANTHER" id="PTHR36115">
    <property type="entry name" value="PROLINE-RICH ANTIGEN HOMOLOG-RELATED"/>
    <property type="match status" value="1"/>
</dbReference>
<evidence type="ECO:0000256" key="1">
    <source>
        <dbReference type="ARBA" id="ARBA00004651"/>
    </source>
</evidence>
<dbReference type="OrthoDB" id="288430at2157"/>
<reference evidence="9 10" key="1">
    <citation type="submission" date="2016-08" db="EMBL/GenBank/DDBJ databases">
        <authorList>
            <person name="Seilhamer J.J."/>
        </authorList>
    </citation>
    <scope>NUCLEOTIDE SEQUENCE [LARGE SCALE GENOMIC DNA]</scope>
    <source>
        <strain evidence="9">Buetzberg</strain>
    </source>
</reference>
<evidence type="ECO:0000256" key="3">
    <source>
        <dbReference type="ARBA" id="ARBA00022692"/>
    </source>
</evidence>
<feature type="region of interest" description="Disordered" evidence="6">
    <location>
        <begin position="86"/>
        <end position="119"/>
    </location>
</feature>
<keyword evidence="10" id="KW-1185">Reference proteome</keyword>
<dbReference type="InterPro" id="IPR010432">
    <property type="entry name" value="RDD"/>
</dbReference>
<evidence type="ECO:0000256" key="4">
    <source>
        <dbReference type="ARBA" id="ARBA00022989"/>
    </source>
</evidence>
<dbReference type="GO" id="GO:0005886">
    <property type="term" value="C:plasma membrane"/>
    <property type="evidence" value="ECO:0007669"/>
    <property type="project" value="UniProtKB-SubCell"/>
</dbReference>
<dbReference type="KEGG" id="mcub:MCBB_0077"/>
<keyword evidence="5 7" id="KW-0472">Membrane</keyword>
<feature type="transmembrane region" description="Helical" evidence="7">
    <location>
        <begin position="328"/>
        <end position="351"/>
    </location>
</feature>
<feature type="transmembrane region" description="Helical" evidence="7">
    <location>
        <begin position="276"/>
        <end position="294"/>
    </location>
</feature>
<keyword evidence="4 7" id="KW-1133">Transmembrane helix</keyword>
<dbReference type="PANTHER" id="PTHR36115:SF4">
    <property type="entry name" value="MEMBRANE PROTEIN"/>
    <property type="match status" value="1"/>
</dbReference>
<accession>A0A1D3KZC1</accession>
<dbReference type="InterPro" id="IPR051791">
    <property type="entry name" value="Pra-immunoreactive"/>
</dbReference>
<evidence type="ECO:0000313" key="9">
    <source>
        <dbReference type="EMBL" id="SCG84665.1"/>
    </source>
</evidence>
<evidence type="ECO:0000256" key="7">
    <source>
        <dbReference type="SAM" id="Phobius"/>
    </source>
</evidence>
<feature type="domain" description="RDD" evidence="8">
    <location>
        <begin position="232"/>
        <end position="364"/>
    </location>
</feature>
<dbReference type="Pfam" id="PF06271">
    <property type="entry name" value="RDD"/>
    <property type="match status" value="1"/>
</dbReference>
<keyword evidence="3 7" id="KW-0812">Transmembrane</keyword>